<keyword evidence="5" id="KW-1185">Reference proteome</keyword>
<dbReference type="STRING" id="1177982.SAMN04489711_103164"/>
<dbReference type="EMBL" id="FONX01000003">
    <property type="protein sequence ID" value="SFE58853.1"/>
    <property type="molecule type" value="Genomic_DNA"/>
</dbReference>
<dbReference type="AlphaFoldDB" id="A0A1I2BTZ4"/>
<dbReference type="Proteomes" id="UP000199119">
    <property type="component" value="Unassembled WGS sequence"/>
</dbReference>
<protein>
    <submittedName>
        <fullName evidence="4">Uncharacterized conserved protein, circularly permuted ATPgrasp superfamily</fullName>
    </submittedName>
</protein>
<evidence type="ECO:0000259" key="2">
    <source>
        <dbReference type="Pfam" id="PF04168"/>
    </source>
</evidence>
<evidence type="ECO:0000259" key="3">
    <source>
        <dbReference type="Pfam" id="PF14403"/>
    </source>
</evidence>
<dbReference type="Pfam" id="PF04168">
    <property type="entry name" value="Alpha-E"/>
    <property type="match status" value="1"/>
</dbReference>
<feature type="region of interest" description="Disordered" evidence="1">
    <location>
        <begin position="1"/>
        <end position="59"/>
    </location>
</feature>
<gene>
    <name evidence="4" type="ORF">SAMN04489711_103164</name>
</gene>
<feature type="compositionally biased region" description="Gly residues" evidence="1">
    <location>
        <begin position="19"/>
        <end position="29"/>
    </location>
</feature>
<dbReference type="Gene3D" id="3.40.50.11290">
    <property type="match status" value="1"/>
</dbReference>
<dbReference type="InterPro" id="IPR007296">
    <property type="entry name" value="DUF403"/>
</dbReference>
<dbReference type="PANTHER" id="PTHR34595">
    <property type="entry name" value="BLR5612 PROTEIN"/>
    <property type="match status" value="1"/>
</dbReference>
<evidence type="ECO:0000313" key="4">
    <source>
        <dbReference type="EMBL" id="SFE58853.1"/>
    </source>
</evidence>
<reference evidence="5" key="1">
    <citation type="submission" date="2016-10" db="EMBL/GenBank/DDBJ databases">
        <authorList>
            <person name="Varghese N."/>
            <person name="Submissions S."/>
        </authorList>
    </citation>
    <scope>NUCLEOTIDE SEQUENCE [LARGE SCALE GENOMIC DNA]</scope>
    <source>
        <strain evidence="5">DSM 27981</strain>
    </source>
</reference>
<accession>A0A1I2BTZ4</accession>
<dbReference type="SUPFAM" id="SSF56059">
    <property type="entry name" value="Glutathione synthetase ATP-binding domain-like"/>
    <property type="match status" value="1"/>
</dbReference>
<feature type="compositionally biased region" description="Basic and acidic residues" evidence="1">
    <location>
        <begin position="1"/>
        <end position="15"/>
    </location>
</feature>
<evidence type="ECO:0000313" key="5">
    <source>
        <dbReference type="Proteomes" id="UP000199119"/>
    </source>
</evidence>
<dbReference type="Pfam" id="PF14403">
    <property type="entry name" value="CP_ATPgrasp_2"/>
    <property type="match status" value="1"/>
</dbReference>
<dbReference type="InterPro" id="IPR025841">
    <property type="entry name" value="CP_ATPgrasp_2"/>
</dbReference>
<feature type="domain" description="Circularly permuted ATP-grasp type 2" evidence="3">
    <location>
        <begin position="174"/>
        <end position="559"/>
    </location>
</feature>
<feature type="domain" description="DUF403" evidence="2">
    <location>
        <begin position="608"/>
        <end position="928"/>
    </location>
</feature>
<name>A0A1I2BTZ4_9BURK</name>
<proteinExistence type="predicted"/>
<organism evidence="4 5">
    <name type="scientific">Paracidovorax wautersii</name>
    <dbReference type="NCBI Taxonomy" id="1177982"/>
    <lineage>
        <taxon>Bacteria</taxon>
        <taxon>Pseudomonadati</taxon>
        <taxon>Pseudomonadota</taxon>
        <taxon>Betaproteobacteria</taxon>
        <taxon>Burkholderiales</taxon>
        <taxon>Comamonadaceae</taxon>
        <taxon>Paracidovorax</taxon>
    </lineage>
</organism>
<sequence>MSEHAGRPAPPDEARAGVPLGGTEGGGGVPTTAGLDLPDNPEAVEHPNESLFKPESPETPADLAAALAPPALPGHYDELRGMGVPVAEDAADAATAAAGTVAPAGPAAAARAAAGAPLTSDWAEFFGHLGQDGFADLDRRTLSLRRQVRDNGITYNVYADTHGPQRPWAVDLFPLILTPHCWSRIEAGVLQRTQLLERIMADVYGPQQLLAEGLLPSALVHGHPGYLRPMHGVAPVGGTHLHIAAFDMARDAQGDWWVVSQRTQAPSGLGYLLENRLLVSRLFPDAFGQMPVQHLAATYRALLDSLRQRTTAGADARIVLLTPGPYNETYFEHAYLARYLGLTLVEGSDLTVRGEHLYLKTLHGLQPVHGILKRLDDEFLDPLELRSDSRLGVPGLLQAIRAGNVLVANAPGSAFLESTALLGFLPALSRHVLGEELVLPSLPTWWCGEDAARQAVLPELAQSVIRPTWPAAAVAGETAMPVLCHSLSSAELAAWRERILREGDAYTVQAYQPLSQMPTWRNATGGRNIAPRSVMLRVFAVSDGPGAWRVLPGGLARIATGTHEMTSMQRGGSSADVWALTSGAVDTTTLLPAAQAAPAVTHRSRQVTSRSAENLFWLGRYTERAENTIRLARLALQSLNGEDQSSQPLLAWISSLAQRQGLMLPQVPGAPRGRRVFERALIAGLADTTRATSVGYNLRGIRSAAAAVRDRLSQEQWNLIVRAEADFFQQCPTGAHEGDFSAPESLRVLEVLSGHMAAMTGAQTDRMMRDDGWRLLSIGRNLERLGFLSDALARGFETGAVTDEGGFEAIVALFDSTITFRAQYQLRHDVPALVDLLVLDQDNPRSLAWVAQTLRGRLRKLHRGAQHNAGPGLADGESELTLFDPAELPLEALCEQDEAGRYPALAETLARCTSESWRLSDQLGARYFTHSGELRQSLGT</sequence>
<dbReference type="PANTHER" id="PTHR34595:SF2">
    <property type="entry name" value="BLR2978 PROTEIN"/>
    <property type="match status" value="1"/>
</dbReference>
<evidence type="ECO:0000256" key="1">
    <source>
        <dbReference type="SAM" id="MobiDB-lite"/>
    </source>
</evidence>
<dbReference type="InterPro" id="IPR051680">
    <property type="entry name" value="ATP-dep_Glu-Cys_Ligase-2"/>
</dbReference>